<proteinExistence type="inferred from homology"/>
<dbReference type="PROSITE" id="PS51257">
    <property type="entry name" value="PROKAR_LIPOPROTEIN"/>
    <property type="match status" value="1"/>
</dbReference>
<comment type="similarity">
    <text evidence="5">Belongs to the SAT4 family.</text>
</comment>
<dbReference type="PANTHER" id="PTHR33048:SF47">
    <property type="entry name" value="INTEGRAL MEMBRANE PROTEIN-RELATED"/>
    <property type="match status" value="1"/>
</dbReference>
<keyword evidence="3" id="KW-1133">Transmembrane helix</keyword>
<accession>A0A163M8R5</accession>
<evidence type="ECO:0000256" key="2">
    <source>
        <dbReference type="ARBA" id="ARBA00022692"/>
    </source>
</evidence>
<name>A0A163M8R5_DIDRA</name>
<dbReference type="InterPro" id="IPR049326">
    <property type="entry name" value="Rhodopsin_dom_fungi"/>
</dbReference>
<keyword evidence="7" id="KW-1185">Reference proteome</keyword>
<evidence type="ECO:0000256" key="1">
    <source>
        <dbReference type="ARBA" id="ARBA00004141"/>
    </source>
</evidence>
<evidence type="ECO:0000313" key="7">
    <source>
        <dbReference type="Proteomes" id="UP000076837"/>
    </source>
</evidence>
<sequence length="362" mass="40577">MSKPLQIATYIMTWTSFPSAIASCMLRCYCCKYLKRSWKADDVVSLVVGVSLVGALGIWQRILFLGCAGPAPNVCNYSDPSGDALIWLFVTSIYYALLHYVVRTAFFTLYLPFSAQSRFRFWIGMGFGMNFMVLIIDLLLVVFQCNPITAAFKPAQHLTAQCMDRRLAFYAPAVLNALLNLYVLVLPLPMFWSIQMPTRRKIYIFCLLTTGTAAVALGFIRIDSLRRLTTNIDTSAAVGEMMIVAALGMSLAAITHNLPSMRIFWRHVSKSRSNVRDTSYRPCNINSRDKLQATTTYWLGSAVSGLEGSLRHIQPTVSVTSPTDRPLPAVLMTTYDGSPNQLRYPVVDLEFGMRPRTPPRIF</sequence>
<gene>
    <name evidence="6" type="ORF">ST47_g364</name>
</gene>
<evidence type="ECO:0000313" key="6">
    <source>
        <dbReference type="EMBL" id="KZM28499.1"/>
    </source>
</evidence>
<keyword evidence="2" id="KW-0812">Transmembrane</keyword>
<dbReference type="Pfam" id="PF20684">
    <property type="entry name" value="Fung_rhodopsin"/>
    <property type="match status" value="1"/>
</dbReference>
<keyword evidence="4" id="KW-0472">Membrane</keyword>
<dbReference type="PANTHER" id="PTHR33048">
    <property type="entry name" value="PTH11-LIKE INTEGRAL MEMBRANE PROTEIN (AFU_ORTHOLOGUE AFUA_5G11245)"/>
    <property type="match status" value="1"/>
</dbReference>
<dbReference type="EMBL" id="JYNV01000015">
    <property type="protein sequence ID" value="KZM28499.1"/>
    <property type="molecule type" value="Genomic_DNA"/>
</dbReference>
<evidence type="ECO:0000256" key="4">
    <source>
        <dbReference type="ARBA" id="ARBA00023136"/>
    </source>
</evidence>
<dbReference type="AlphaFoldDB" id="A0A163M8R5"/>
<organism evidence="6 7">
    <name type="scientific">Didymella rabiei</name>
    <name type="common">Chickpea ascochyta blight fungus</name>
    <name type="synonym">Mycosphaerella rabiei</name>
    <dbReference type="NCBI Taxonomy" id="5454"/>
    <lineage>
        <taxon>Eukaryota</taxon>
        <taxon>Fungi</taxon>
        <taxon>Dikarya</taxon>
        <taxon>Ascomycota</taxon>
        <taxon>Pezizomycotina</taxon>
        <taxon>Dothideomycetes</taxon>
        <taxon>Pleosporomycetidae</taxon>
        <taxon>Pleosporales</taxon>
        <taxon>Pleosporineae</taxon>
        <taxon>Didymellaceae</taxon>
        <taxon>Ascochyta</taxon>
    </lineage>
</organism>
<comment type="caution">
    <text evidence="6">The sequence shown here is derived from an EMBL/GenBank/DDBJ whole genome shotgun (WGS) entry which is preliminary data.</text>
</comment>
<reference evidence="6 7" key="1">
    <citation type="journal article" date="2016" name="Sci. Rep.">
        <title>Draft genome sequencing and secretome analysis of fungal phytopathogen Ascochyta rabiei provides insight into the necrotrophic effector repertoire.</title>
        <authorList>
            <person name="Verma S."/>
            <person name="Gazara R.K."/>
            <person name="Nizam S."/>
            <person name="Parween S."/>
            <person name="Chattopadhyay D."/>
            <person name="Verma P.K."/>
        </authorList>
    </citation>
    <scope>NUCLEOTIDE SEQUENCE [LARGE SCALE GENOMIC DNA]</scope>
    <source>
        <strain evidence="6 7">ArDII</strain>
    </source>
</reference>
<dbReference type="Proteomes" id="UP000076837">
    <property type="component" value="Unassembled WGS sequence"/>
</dbReference>
<dbReference type="InterPro" id="IPR052337">
    <property type="entry name" value="SAT4-like"/>
</dbReference>
<dbReference type="OrthoDB" id="5329176at2759"/>
<evidence type="ECO:0000256" key="5">
    <source>
        <dbReference type="ARBA" id="ARBA00038359"/>
    </source>
</evidence>
<evidence type="ECO:0000256" key="3">
    <source>
        <dbReference type="ARBA" id="ARBA00022989"/>
    </source>
</evidence>
<dbReference type="GO" id="GO:0016020">
    <property type="term" value="C:membrane"/>
    <property type="evidence" value="ECO:0007669"/>
    <property type="project" value="UniProtKB-SubCell"/>
</dbReference>
<protein>
    <submittedName>
        <fullName evidence="6">Uncharacterized protein</fullName>
    </submittedName>
</protein>
<comment type="subcellular location">
    <subcellularLocation>
        <location evidence="1">Membrane</location>
        <topology evidence="1">Multi-pass membrane protein</topology>
    </subcellularLocation>
</comment>